<protein>
    <recommendedName>
        <fullName evidence="4">Excreted virulence factor EspC, type VII ESX diderm</fullName>
    </recommendedName>
</protein>
<proteinExistence type="predicted"/>
<evidence type="ECO:0008006" key="4">
    <source>
        <dbReference type="Google" id="ProtNLM"/>
    </source>
</evidence>
<evidence type="ECO:0000256" key="1">
    <source>
        <dbReference type="SAM" id="Coils"/>
    </source>
</evidence>
<feature type="coiled-coil region" evidence="1">
    <location>
        <begin position="87"/>
        <end position="114"/>
    </location>
</feature>
<keyword evidence="3" id="KW-1185">Reference proteome</keyword>
<evidence type="ECO:0000313" key="3">
    <source>
        <dbReference type="Proteomes" id="UP001165042"/>
    </source>
</evidence>
<keyword evidence="1" id="KW-0175">Coiled coil</keyword>
<accession>A0A9W6V9G9</accession>
<dbReference type="RefSeq" id="WP_285612996.1">
    <property type="nucleotide sequence ID" value="NZ_BSSD01000012.1"/>
</dbReference>
<name>A0A9W6V9G9_9PSEU</name>
<gene>
    <name evidence="2" type="ORF">Aglo03_59360</name>
</gene>
<dbReference type="EMBL" id="BSSD01000012">
    <property type="protein sequence ID" value="GLW95120.1"/>
    <property type="molecule type" value="Genomic_DNA"/>
</dbReference>
<comment type="caution">
    <text evidence="2">The sequence shown here is derived from an EMBL/GenBank/DDBJ whole genome shotgun (WGS) entry which is preliminary data.</text>
</comment>
<dbReference type="AlphaFoldDB" id="A0A9W6V9G9"/>
<organism evidence="2 3">
    <name type="scientific">Actinokineospora globicatena</name>
    <dbReference type="NCBI Taxonomy" id="103729"/>
    <lineage>
        <taxon>Bacteria</taxon>
        <taxon>Bacillati</taxon>
        <taxon>Actinomycetota</taxon>
        <taxon>Actinomycetes</taxon>
        <taxon>Pseudonocardiales</taxon>
        <taxon>Pseudonocardiaceae</taxon>
        <taxon>Actinokineospora</taxon>
    </lineage>
</organism>
<sequence>METVGEIGGEIGRFAALAARGGFAVNEQGGQALLRAIRNLIRWIDDQQSDLIMLTQTAKLGSSNNAEVMKTFLQQVATDGAGFITQVTSLRESLAAAEQAITQAMANYEQADQHAASRLN</sequence>
<evidence type="ECO:0000313" key="2">
    <source>
        <dbReference type="EMBL" id="GLW95120.1"/>
    </source>
</evidence>
<dbReference type="Proteomes" id="UP001165042">
    <property type="component" value="Unassembled WGS sequence"/>
</dbReference>
<reference evidence="2" key="1">
    <citation type="submission" date="2023-02" db="EMBL/GenBank/DDBJ databases">
        <title>Actinokineospora globicatena NBRC 15670.</title>
        <authorList>
            <person name="Ichikawa N."/>
            <person name="Sato H."/>
            <person name="Tonouchi N."/>
        </authorList>
    </citation>
    <scope>NUCLEOTIDE SEQUENCE</scope>
    <source>
        <strain evidence="2">NBRC 15670</strain>
    </source>
</reference>